<evidence type="ECO:0000256" key="3">
    <source>
        <dbReference type="ARBA" id="ARBA00022448"/>
    </source>
</evidence>
<dbReference type="PANTHER" id="PTHR31611:SF0">
    <property type="entry name" value="HIGH-AFFINITY NICKEL TRANSPORT PROTEIN NIC1"/>
    <property type="match status" value="1"/>
</dbReference>
<feature type="transmembrane region" description="Helical" evidence="8">
    <location>
        <begin position="186"/>
        <end position="213"/>
    </location>
</feature>
<keyword evidence="5 8" id="KW-0812">Transmembrane</keyword>
<dbReference type="Pfam" id="PF03824">
    <property type="entry name" value="NicO"/>
    <property type="match status" value="1"/>
</dbReference>
<dbReference type="RefSeq" id="WP_157337642.1">
    <property type="nucleotide sequence ID" value="NZ_RHLK01000011.1"/>
</dbReference>
<dbReference type="GO" id="GO:0005886">
    <property type="term" value="C:plasma membrane"/>
    <property type="evidence" value="ECO:0007669"/>
    <property type="project" value="UniProtKB-SubCell"/>
</dbReference>
<accession>A0A7X3FKJ6</accession>
<dbReference type="PANTHER" id="PTHR31611">
    <property type="entry name" value="HIGH-AFFINITY NICKEL TRANSPORT PROTEIN NIC1"/>
    <property type="match status" value="1"/>
</dbReference>
<keyword evidence="3 8" id="KW-0813">Transport</keyword>
<keyword evidence="6 8" id="KW-1133">Transmembrane helix</keyword>
<dbReference type="InterPro" id="IPR004688">
    <property type="entry name" value="Ni/Co_transpt"/>
</dbReference>
<proteinExistence type="inferred from homology"/>
<feature type="transmembrane region" description="Helical" evidence="8">
    <location>
        <begin position="75"/>
        <end position="98"/>
    </location>
</feature>
<feature type="transmembrane region" description="Helical" evidence="8">
    <location>
        <begin position="118"/>
        <end position="140"/>
    </location>
</feature>
<keyword evidence="10" id="KW-1185">Reference proteome</keyword>
<evidence type="ECO:0000256" key="6">
    <source>
        <dbReference type="ARBA" id="ARBA00022989"/>
    </source>
</evidence>
<feature type="transmembrane region" description="Helical" evidence="8">
    <location>
        <begin position="295"/>
        <end position="321"/>
    </location>
</feature>
<sequence>MNYFQRNRKWLLYMIPVLILHVTGLLFLLIAAGGRPALWGLGLLAYTLGLRHAFDADHITVIDNTVRKLVQQKSNSAGVGFYFSLGHSSVVFVAVAIMVLSMHWMNTNLEVLRGMGGIFGPSISGLFLLFIGFLNLWVLLDLVRLFRRSRGTAYKEEEFEELLHQRGLLSRWIRPLYKVVNRSWHIYPLGFLFGLGLDTASEILLLVVSGSAISGGVPVVGIFALPILFAAGMVLMDTADGIFMTSAYRWALNTPQRKLYYNIFVTALGVTAAFVIGTVQLAQVFSSEMNGQGTIWMWFQAIDFGILGYALVALFLLSWAVSRGIWRMKKLKSSEI</sequence>
<evidence type="ECO:0000256" key="7">
    <source>
        <dbReference type="ARBA" id="ARBA00023136"/>
    </source>
</evidence>
<organism evidence="9 10">
    <name type="scientific">Paenibacillus lutrae</name>
    <dbReference type="NCBI Taxonomy" id="2078573"/>
    <lineage>
        <taxon>Bacteria</taxon>
        <taxon>Bacillati</taxon>
        <taxon>Bacillota</taxon>
        <taxon>Bacilli</taxon>
        <taxon>Bacillales</taxon>
        <taxon>Paenibacillaceae</taxon>
        <taxon>Paenibacillus</taxon>
    </lineage>
</organism>
<keyword evidence="4" id="KW-0533">Nickel</keyword>
<gene>
    <name evidence="9" type="ORF">EDM21_17705</name>
</gene>
<evidence type="ECO:0000313" key="10">
    <source>
        <dbReference type="Proteomes" id="UP000490800"/>
    </source>
</evidence>
<evidence type="ECO:0000256" key="1">
    <source>
        <dbReference type="ARBA" id="ARBA00004127"/>
    </source>
</evidence>
<feature type="transmembrane region" description="Helical" evidence="8">
    <location>
        <begin position="219"/>
        <end position="238"/>
    </location>
</feature>
<protein>
    <recommendedName>
        <fullName evidence="8">Nickel/cobalt efflux system</fullName>
    </recommendedName>
</protein>
<evidence type="ECO:0000256" key="4">
    <source>
        <dbReference type="ARBA" id="ARBA00022596"/>
    </source>
</evidence>
<feature type="transmembrane region" description="Helical" evidence="8">
    <location>
        <begin position="37"/>
        <end position="54"/>
    </location>
</feature>
<dbReference type="NCBIfam" id="TIGR00802">
    <property type="entry name" value="nico"/>
    <property type="match status" value="1"/>
</dbReference>
<dbReference type="OrthoDB" id="9776706at2"/>
<dbReference type="AlphaFoldDB" id="A0A7X3FKJ6"/>
<dbReference type="GO" id="GO:0012505">
    <property type="term" value="C:endomembrane system"/>
    <property type="evidence" value="ECO:0007669"/>
    <property type="project" value="UniProtKB-SubCell"/>
</dbReference>
<feature type="transmembrane region" description="Helical" evidence="8">
    <location>
        <begin position="12"/>
        <end position="31"/>
    </location>
</feature>
<keyword evidence="7 8" id="KW-0472">Membrane</keyword>
<comment type="caution">
    <text evidence="9">The sequence shown here is derived from an EMBL/GenBank/DDBJ whole genome shotgun (WGS) entry which is preliminary data.</text>
</comment>
<dbReference type="Proteomes" id="UP000490800">
    <property type="component" value="Unassembled WGS sequence"/>
</dbReference>
<comment type="similarity">
    <text evidence="2 8">Belongs to the NiCoT transporter (TC 2.A.52) family.</text>
</comment>
<dbReference type="EMBL" id="RHLK01000011">
    <property type="protein sequence ID" value="MVP01335.1"/>
    <property type="molecule type" value="Genomic_DNA"/>
</dbReference>
<evidence type="ECO:0000256" key="5">
    <source>
        <dbReference type="ARBA" id="ARBA00022692"/>
    </source>
</evidence>
<comment type="subcellular location">
    <subcellularLocation>
        <location evidence="8">Cell membrane</location>
        <topology evidence="8">Multi-pass membrane protein</topology>
    </subcellularLocation>
    <subcellularLocation>
        <location evidence="1">Endomembrane system</location>
        <topology evidence="1">Multi-pass membrane protein</topology>
    </subcellularLocation>
</comment>
<evidence type="ECO:0000256" key="8">
    <source>
        <dbReference type="RuleBase" id="RU362101"/>
    </source>
</evidence>
<dbReference type="GO" id="GO:0015099">
    <property type="term" value="F:nickel cation transmembrane transporter activity"/>
    <property type="evidence" value="ECO:0007669"/>
    <property type="project" value="UniProtKB-UniRule"/>
</dbReference>
<name>A0A7X3FKJ6_9BACL</name>
<evidence type="ECO:0000313" key="9">
    <source>
        <dbReference type="EMBL" id="MVP01335.1"/>
    </source>
</evidence>
<dbReference type="InterPro" id="IPR011541">
    <property type="entry name" value="Ni/Co_transpt_high_affinity"/>
</dbReference>
<feature type="transmembrane region" description="Helical" evidence="8">
    <location>
        <begin position="259"/>
        <end position="283"/>
    </location>
</feature>
<reference evidence="9 10" key="1">
    <citation type="journal article" date="2019" name="Microorganisms">
        <title>Paenibacillus lutrae sp. nov., A Chitinolytic Species Isolated from A River Otter in Castril Natural Park, Granada, Spain.</title>
        <authorList>
            <person name="Rodriguez M."/>
            <person name="Reina J.C."/>
            <person name="Bejar V."/>
            <person name="Llamas I."/>
        </authorList>
    </citation>
    <scope>NUCLEOTIDE SEQUENCE [LARGE SCALE GENOMIC DNA]</scope>
    <source>
        <strain evidence="9 10">N10</strain>
    </source>
</reference>
<evidence type="ECO:0000256" key="2">
    <source>
        <dbReference type="ARBA" id="ARBA00010892"/>
    </source>
</evidence>